<keyword evidence="3" id="KW-1185">Reference proteome</keyword>
<dbReference type="Proteomes" id="UP001151760">
    <property type="component" value="Unassembled WGS sequence"/>
</dbReference>
<reference evidence="2" key="2">
    <citation type="submission" date="2022-01" db="EMBL/GenBank/DDBJ databases">
        <authorList>
            <person name="Yamashiro T."/>
            <person name="Shiraishi A."/>
            <person name="Satake H."/>
            <person name="Nakayama K."/>
        </authorList>
    </citation>
    <scope>NUCLEOTIDE SEQUENCE</scope>
</reference>
<name>A0ABQ5H6A2_9ASTR</name>
<organism evidence="2 3">
    <name type="scientific">Tanacetum coccineum</name>
    <dbReference type="NCBI Taxonomy" id="301880"/>
    <lineage>
        <taxon>Eukaryota</taxon>
        <taxon>Viridiplantae</taxon>
        <taxon>Streptophyta</taxon>
        <taxon>Embryophyta</taxon>
        <taxon>Tracheophyta</taxon>
        <taxon>Spermatophyta</taxon>
        <taxon>Magnoliopsida</taxon>
        <taxon>eudicotyledons</taxon>
        <taxon>Gunneridae</taxon>
        <taxon>Pentapetalae</taxon>
        <taxon>asterids</taxon>
        <taxon>campanulids</taxon>
        <taxon>Asterales</taxon>
        <taxon>Asteraceae</taxon>
        <taxon>Asteroideae</taxon>
        <taxon>Anthemideae</taxon>
        <taxon>Anthemidinae</taxon>
        <taxon>Tanacetum</taxon>
    </lineage>
</organism>
<sequence>MALSANSSTQNPPRKMLQTDFIDISSNESSPIQNHSTNTSQRPNSINTTLITTLDTTLALTIPTPTSIQTILTQEPLVSPLAPIALTFSTPPSSPLKPHPYLSSLNELPPRSFNPLPQTLSQGLFQMLL</sequence>
<reference evidence="2" key="1">
    <citation type="journal article" date="2022" name="Int. J. Mol. Sci.">
        <title>Draft Genome of Tanacetum Coccineum: Genomic Comparison of Closely Related Tanacetum-Family Plants.</title>
        <authorList>
            <person name="Yamashiro T."/>
            <person name="Shiraishi A."/>
            <person name="Nakayama K."/>
            <person name="Satake H."/>
        </authorList>
    </citation>
    <scope>NUCLEOTIDE SEQUENCE</scope>
</reference>
<gene>
    <name evidence="2" type="ORF">Tco_1057408</name>
</gene>
<evidence type="ECO:0000313" key="3">
    <source>
        <dbReference type="Proteomes" id="UP001151760"/>
    </source>
</evidence>
<feature type="region of interest" description="Disordered" evidence="1">
    <location>
        <begin position="1"/>
        <end position="46"/>
    </location>
</feature>
<evidence type="ECO:0000313" key="2">
    <source>
        <dbReference type="EMBL" id="GJT83066.1"/>
    </source>
</evidence>
<feature type="compositionally biased region" description="Polar residues" evidence="1">
    <location>
        <begin position="1"/>
        <end position="12"/>
    </location>
</feature>
<accession>A0ABQ5H6A2</accession>
<protein>
    <submittedName>
        <fullName evidence="2">Uncharacterized protein</fullName>
    </submittedName>
</protein>
<proteinExistence type="predicted"/>
<dbReference type="EMBL" id="BQNB010019227">
    <property type="protein sequence ID" value="GJT83066.1"/>
    <property type="molecule type" value="Genomic_DNA"/>
</dbReference>
<feature type="compositionally biased region" description="Polar residues" evidence="1">
    <location>
        <begin position="24"/>
        <end position="46"/>
    </location>
</feature>
<evidence type="ECO:0000256" key="1">
    <source>
        <dbReference type="SAM" id="MobiDB-lite"/>
    </source>
</evidence>
<comment type="caution">
    <text evidence="2">The sequence shown here is derived from an EMBL/GenBank/DDBJ whole genome shotgun (WGS) entry which is preliminary data.</text>
</comment>